<evidence type="ECO:0000313" key="7">
    <source>
        <dbReference type="Proteomes" id="UP001179952"/>
    </source>
</evidence>
<proteinExistence type="inferred from homology"/>
<evidence type="ECO:0000256" key="2">
    <source>
        <dbReference type="ARBA" id="ARBA00022523"/>
    </source>
</evidence>
<accession>A0AAV9AHX9</accession>
<evidence type="ECO:0008006" key="8">
    <source>
        <dbReference type="Google" id="ProtNLM"/>
    </source>
</evidence>
<dbReference type="GO" id="GO:0048046">
    <property type="term" value="C:apoplast"/>
    <property type="evidence" value="ECO:0007669"/>
    <property type="project" value="UniProtKB-SubCell"/>
</dbReference>
<keyword evidence="3" id="KW-0964">Secreted</keyword>
<reference evidence="6" key="1">
    <citation type="journal article" date="2023" name="Nat. Commun.">
        <title>Diploid and tetraploid genomes of Acorus and the evolution of monocots.</title>
        <authorList>
            <person name="Ma L."/>
            <person name="Liu K.W."/>
            <person name="Li Z."/>
            <person name="Hsiao Y.Y."/>
            <person name="Qi Y."/>
            <person name="Fu T."/>
            <person name="Tang G.D."/>
            <person name="Zhang D."/>
            <person name="Sun W.H."/>
            <person name="Liu D.K."/>
            <person name="Li Y."/>
            <person name="Chen G.Z."/>
            <person name="Liu X.D."/>
            <person name="Liao X.Y."/>
            <person name="Jiang Y.T."/>
            <person name="Yu X."/>
            <person name="Hao Y."/>
            <person name="Huang J."/>
            <person name="Zhao X.W."/>
            <person name="Ke S."/>
            <person name="Chen Y.Y."/>
            <person name="Wu W.L."/>
            <person name="Hsu J.L."/>
            <person name="Lin Y.F."/>
            <person name="Huang M.D."/>
            <person name="Li C.Y."/>
            <person name="Huang L."/>
            <person name="Wang Z.W."/>
            <person name="Zhao X."/>
            <person name="Zhong W.Y."/>
            <person name="Peng D.H."/>
            <person name="Ahmad S."/>
            <person name="Lan S."/>
            <person name="Zhang J.S."/>
            <person name="Tsai W.C."/>
            <person name="Van de Peer Y."/>
            <person name="Liu Z.J."/>
        </authorList>
    </citation>
    <scope>NUCLEOTIDE SEQUENCE</scope>
    <source>
        <strain evidence="6">SCP</strain>
    </source>
</reference>
<protein>
    <recommendedName>
        <fullName evidence="8">Protein EXORDIUM-like 2</fullName>
    </recommendedName>
</protein>
<dbReference type="EMBL" id="JAUJYN010000009">
    <property type="protein sequence ID" value="KAK1263672.1"/>
    <property type="molecule type" value="Genomic_DNA"/>
</dbReference>
<dbReference type="Proteomes" id="UP001179952">
    <property type="component" value="Unassembled WGS sequence"/>
</dbReference>
<dbReference type="AlphaFoldDB" id="A0AAV9AHX9"/>
<evidence type="ECO:0000256" key="1">
    <source>
        <dbReference type="ARBA" id="ARBA00004271"/>
    </source>
</evidence>
<comment type="similarity">
    <text evidence="5">Belongs to the EXORDIUM family.</text>
</comment>
<name>A0AAV9AHX9_ACOGR</name>
<dbReference type="PANTHER" id="PTHR31279:SF3">
    <property type="entry name" value="PROTEIN EXORDIUM-LIKE 2"/>
    <property type="match status" value="1"/>
</dbReference>
<evidence type="ECO:0000256" key="5">
    <source>
        <dbReference type="ARBA" id="ARBA00023591"/>
    </source>
</evidence>
<organism evidence="6 7">
    <name type="scientific">Acorus gramineus</name>
    <name type="common">Dwarf sweet flag</name>
    <dbReference type="NCBI Taxonomy" id="55184"/>
    <lineage>
        <taxon>Eukaryota</taxon>
        <taxon>Viridiplantae</taxon>
        <taxon>Streptophyta</taxon>
        <taxon>Embryophyta</taxon>
        <taxon>Tracheophyta</taxon>
        <taxon>Spermatophyta</taxon>
        <taxon>Magnoliopsida</taxon>
        <taxon>Liliopsida</taxon>
        <taxon>Acoraceae</taxon>
        <taxon>Acorus</taxon>
    </lineage>
</organism>
<evidence type="ECO:0000313" key="6">
    <source>
        <dbReference type="EMBL" id="KAK1263672.1"/>
    </source>
</evidence>
<comment type="subcellular location">
    <subcellularLocation>
        <location evidence="1">Secreted</location>
        <location evidence="1">Extracellular space</location>
        <location evidence="1">Apoplast</location>
    </subcellularLocation>
</comment>
<dbReference type="InterPro" id="IPR006766">
    <property type="entry name" value="EXORDIUM-like"/>
</dbReference>
<dbReference type="Pfam" id="PF04674">
    <property type="entry name" value="Phi_1"/>
    <property type="match status" value="1"/>
</dbReference>
<sequence>MEGIKPGLPNLIGLSNWMGSHSIIVVQSSPYWILNWQCNTATTRKLSALVQQTPLILKYHNGPLLKGNYSINLIWYGKFTRSQQSTIVDFIQSLSPNAPTPSQPSVAYWWRITDNYNPKSGPTHLDLGSQVFDDKYDMGRSLKSSDIITLSNIIQGRDQINIVLTAADVTVEGFCTSRCGTHAPGKFIAPYIWVGNSASQCPGQCAWPFHQAVYGPSMPALKAPNGDVGMDGMVINIATLLAGAVTNPSGGGFYQGPKNAPMEAVSACTGMFGSGAYPGYPGRVPVDPKSGVSYNAFGLNGRKYLLPAMWDPITSQCSTLA</sequence>
<comment type="caution">
    <text evidence="6">The sequence shown here is derived from an EMBL/GenBank/DDBJ whole genome shotgun (WGS) entry which is preliminary data.</text>
</comment>
<keyword evidence="7" id="KW-1185">Reference proteome</keyword>
<evidence type="ECO:0000256" key="4">
    <source>
        <dbReference type="ARBA" id="ARBA00022729"/>
    </source>
</evidence>
<keyword evidence="4" id="KW-0732">Signal</keyword>
<evidence type="ECO:0000256" key="3">
    <source>
        <dbReference type="ARBA" id="ARBA00022525"/>
    </source>
</evidence>
<dbReference type="PANTHER" id="PTHR31279">
    <property type="entry name" value="PROTEIN EXORDIUM-LIKE 5"/>
    <property type="match status" value="1"/>
</dbReference>
<keyword evidence="2" id="KW-0052">Apoplast</keyword>
<gene>
    <name evidence="6" type="ORF">QJS04_geneDACA009336</name>
</gene>
<reference evidence="6" key="2">
    <citation type="submission" date="2023-06" db="EMBL/GenBank/DDBJ databases">
        <authorList>
            <person name="Ma L."/>
            <person name="Liu K.-W."/>
            <person name="Li Z."/>
            <person name="Hsiao Y.-Y."/>
            <person name="Qi Y."/>
            <person name="Fu T."/>
            <person name="Tang G."/>
            <person name="Zhang D."/>
            <person name="Sun W.-H."/>
            <person name="Liu D.-K."/>
            <person name="Li Y."/>
            <person name="Chen G.-Z."/>
            <person name="Liu X.-D."/>
            <person name="Liao X.-Y."/>
            <person name="Jiang Y.-T."/>
            <person name="Yu X."/>
            <person name="Hao Y."/>
            <person name="Huang J."/>
            <person name="Zhao X.-W."/>
            <person name="Ke S."/>
            <person name="Chen Y.-Y."/>
            <person name="Wu W.-L."/>
            <person name="Hsu J.-L."/>
            <person name="Lin Y.-F."/>
            <person name="Huang M.-D."/>
            <person name="Li C.-Y."/>
            <person name="Huang L."/>
            <person name="Wang Z.-W."/>
            <person name="Zhao X."/>
            <person name="Zhong W.-Y."/>
            <person name="Peng D.-H."/>
            <person name="Ahmad S."/>
            <person name="Lan S."/>
            <person name="Zhang J.-S."/>
            <person name="Tsai W.-C."/>
            <person name="Van De Peer Y."/>
            <person name="Liu Z.-J."/>
        </authorList>
    </citation>
    <scope>NUCLEOTIDE SEQUENCE</scope>
    <source>
        <strain evidence="6">SCP</strain>
        <tissue evidence="6">Leaves</tissue>
    </source>
</reference>